<proteinExistence type="predicted"/>
<evidence type="ECO:0000313" key="4">
    <source>
        <dbReference type="EMBL" id="KNF08357.1"/>
    </source>
</evidence>
<evidence type="ECO:0000313" key="5">
    <source>
        <dbReference type="Proteomes" id="UP000037267"/>
    </source>
</evidence>
<organism evidence="4 5">
    <name type="scientific">Gottschalkia purinilytica</name>
    <name type="common">Clostridium purinilyticum</name>
    <dbReference type="NCBI Taxonomy" id="1503"/>
    <lineage>
        <taxon>Bacteria</taxon>
        <taxon>Bacillati</taxon>
        <taxon>Bacillota</taxon>
        <taxon>Tissierellia</taxon>
        <taxon>Tissierellales</taxon>
        <taxon>Gottschalkiaceae</taxon>
        <taxon>Gottschalkia</taxon>
    </lineage>
</organism>
<reference evidence="5" key="1">
    <citation type="submission" date="2015-07" db="EMBL/GenBank/DDBJ databases">
        <title>Draft genome sequence of the purine-degrading Gottschalkia purinilyticum DSM 1384 (formerly Clostridium purinilyticum).</title>
        <authorList>
            <person name="Poehlein A."/>
            <person name="Schiel-Bengelsdorf B."/>
            <person name="Bengelsdorf F.R."/>
            <person name="Daniel R."/>
            <person name="Duerre P."/>
        </authorList>
    </citation>
    <scope>NUCLEOTIDE SEQUENCE [LARGE SCALE GENOMIC DNA]</scope>
    <source>
        <strain evidence="5">DSM 1384</strain>
    </source>
</reference>
<name>A0A0L0WA96_GOTPU</name>
<dbReference type="PANTHER" id="PTHR10545">
    <property type="entry name" value="DIAMINE N-ACETYLTRANSFERASE"/>
    <property type="match status" value="1"/>
</dbReference>
<keyword evidence="5" id="KW-1185">Reference proteome</keyword>
<sequence length="164" mass="19195">MIIGVRKMKYNIREMKAEDIDTVASLYKQMYQEQKTMGMVFDFNEETLDSRLQIYLKSKFNMCLVLEDIDGQVVGMAINSLVKIPNKYTLENDKLIGFIDDVYIEKSHRKKNLGGLLVKEVEKRFRDLGINYVELNVLNENSVGKMFWKSLGFNDVIQVMYKKL</sequence>
<keyword evidence="1 4" id="KW-0808">Transferase</keyword>
<dbReference type="STRING" id="1503.CLPU_8c01220"/>
<feature type="domain" description="N-acetyltransferase" evidence="3">
    <location>
        <begin position="10"/>
        <end position="164"/>
    </location>
</feature>
<keyword evidence="2" id="KW-0012">Acyltransferase</keyword>
<dbReference type="Gene3D" id="3.40.630.30">
    <property type="match status" value="1"/>
</dbReference>
<dbReference type="SUPFAM" id="SSF55729">
    <property type="entry name" value="Acyl-CoA N-acyltransferases (Nat)"/>
    <property type="match status" value="1"/>
</dbReference>
<dbReference type="PROSITE" id="PS51186">
    <property type="entry name" value="GNAT"/>
    <property type="match status" value="1"/>
</dbReference>
<dbReference type="Pfam" id="PF00583">
    <property type="entry name" value="Acetyltransf_1"/>
    <property type="match status" value="1"/>
</dbReference>
<dbReference type="InterPro" id="IPR016181">
    <property type="entry name" value="Acyl_CoA_acyltransferase"/>
</dbReference>
<dbReference type="GO" id="GO:0008080">
    <property type="term" value="F:N-acetyltransferase activity"/>
    <property type="evidence" value="ECO:0007669"/>
    <property type="project" value="TreeGrafter"/>
</dbReference>
<dbReference type="EMBL" id="LGSS01000008">
    <property type="protein sequence ID" value="KNF08357.1"/>
    <property type="molecule type" value="Genomic_DNA"/>
</dbReference>
<dbReference type="Proteomes" id="UP000037267">
    <property type="component" value="Unassembled WGS sequence"/>
</dbReference>
<evidence type="ECO:0000259" key="3">
    <source>
        <dbReference type="PROSITE" id="PS51186"/>
    </source>
</evidence>
<dbReference type="AlphaFoldDB" id="A0A0L0WA96"/>
<accession>A0A0L0WA96</accession>
<evidence type="ECO:0000256" key="2">
    <source>
        <dbReference type="ARBA" id="ARBA00023315"/>
    </source>
</evidence>
<gene>
    <name evidence="4" type="ORF">CLPU_8c01220</name>
</gene>
<dbReference type="InterPro" id="IPR000182">
    <property type="entry name" value="GNAT_dom"/>
</dbReference>
<evidence type="ECO:0000256" key="1">
    <source>
        <dbReference type="ARBA" id="ARBA00022679"/>
    </source>
</evidence>
<protein>
    <submittedName>
        <fullName evidence="4">Acetyltransferase</fullName>
    </submittedName>
</protein>
<comment type="caution">
    <text evidence="4">The sequence shown here is derived from an EMBL/GenBank/DDBJ whole genome shotgun (WGS) entry which is preliminary data.</text>
</comment>
<dbReference type="InterPro" id="IPR051016">
    <property type="entry name" value="Diverse_Substrate_AcTransf"/>
</dbReference>
<dbReference type="PANTHER" id="PTHR10545:SF29">
    <property type="entry name" value="GH14572P-RELATED"/>
    <property type="match status" value="1"/>
</dbReference>